<dbReference type="EMBL" id="GBHO01007877">
    <property type="protein sequence ID" value="JAG35727.1"/>
    <property type="molecule type" value="Transcribed_RNA"/>
</dbReference>
<evidence type="ECO:0000313" key="26">
    <source>
        <dbReference type="EMBL" id="JAG35727.1"/>
    </source>
</evidence>
<dbReference type="GO" id="GO:0005634">
    <property type="term" value="C:nucleus"/>
    <property type="evidence" value="ECO:0007669"/>
    <property type="project" value="UniProtKB-SubCell"/>
</dbReference>
<dbReference type="SUPFAM" id="SSF57667">
    <property type="entry name" value="beta-beta-alpha zinc fingers"/>
    <property type="match status" value="3"/>
</dbReference>
<evidence type="ECO:0000259" key="12">
    <source>
        <dbReference type="PROSITE" id="PS50157"/>
    </source>
</evidence>
<reference evidence="19" key="2">
    <citation type="submission" date="2014-07" db="EMBL/GenBank/DDBJ databases">
        <authorList>
            <person name="Hull J."/>
        </authorList>
    </citation>
    <scope>NUCLEOTIDE SEQUENCE</scope>
</reference>
<dbReference type="EMBL" id="GBHO01021840">
    <property type="protein sequence ID" value="JAG21764.1"/>
    <property type="molecule type" value="Transcribed_RNA"/>
</dbReference>
<evidence type="ECO:0000313" key="14">
    <source>
        <dbReference type="EMBL" id="JAG03254.1"/>
    </source>
</evidence>
<sequence>MANVVHKTPASEVCDAATSIPDTEGTQDECDSPEPVSNTLDEDSDDEPVLNVQFDAATGCLEEVDSDEEASGDGEIQESPGAYRSTMSGRAKKHNKTHAEGKPYGCVMCDFKASRLDHLNRHMRIHTGEKPYACEKCDYRASRSGQLTRHMRTHKDEKPYNCDSCDYRASSLGELKNHEKTHKEKSYWCDYKAKHLGNLKTHERIHTGEKPYSCEMCDYRASQLVTLTRHVRTHTEENLTPATSVTTEHLNWVT</sequence>
<evidence type="ECO:0000256" key="1">
    <source>
        <dbReference type="ARBA" id="ARBA00004123"/>
    </source>
</evidence>
<dbReference type="EMBL" id="GBHO01028530">
    <property type="protein sequence ID" value="JAG15074.1"/>
    <property type="molecule type" value="Transcribed_RNA"/>
</dbReference>
<keyword evidence="8" id="KW-0804">Transcription</keyword>
<dbReference type="FunFam" id="3.30.160.60:FF:002069">
    <property type="entry name" value="Uncharacterized protein"/>
    <property type="match status" value="1"/>
</dbReference>
<protein>
    <recommendedName>
        <fullName evidence="12">C2H2-type domain-containing protein</fullName>
    </recommendedName>
</protein>
<dbReference type="EMBL" id="GBHO01011780">
    <property type="protein sequence ID" value="JAG31824.1"/>
    <property type="molecule type" value="Transcribed_RNA"/>
</dbReference>
<feature type="domain" description="C2H2-type" evidence="12">
    <location>
        <begin position="104"/>
        <end position="131"/>
    </location>
</feature>
<dbReference type="EMBL" id="GBHO01028537">
    <property type="protein sequence ID" value="JAG15067.1"/>
    <property type="molecule type" value="Transcribed_RNA"/>
</dbReference>
<evidence type="ECO:0000313" key="16">
    <source>
        <dbReference type="EMBL" id="JAG15067.1"/>
    </source>
</evidence>
<organism evidence="19">
    <name type="scientific">Lygus hesperus</name>
    <name type="common">Western plant bug</name>
    <dbReference type="NCBI Taxonomy" id="30085"/>
    <lineage>
        <taxon>Eukaryota</taxon>
        <taxon>Metazoa</taxon>
        <taxon>Ecdysozoa</taxon>
        <taxon>Arthropoda</taxon>
        <taxon>Hexapoda</taxon>
        <taxon>Insecta</taxon>
        <taxon>Pterygota</taxon>
        <taxon>Neoptera</taxon>
        <taxon>Paraneoptera</taxon>
        <taxon>Hemiptera</taxon>
        <taxon>Heteroptera</taxon>
        <taxon>Panheteroptera</taxon>
        <taxon>Cimicomorpha</taxon>
        <taxon>Miridae</taxon>
        <taxon>Mirini</taxon>
        <taxon>Lygus</taxon>
    </lineage>
</organism>
<evidence type="ECO:0000313" key="25">
    <source>
        <dbReference type="EMBL" id="JAG31824.1"/>
    </source>
</evidence>
<evidence type="ECO:0000313" key="17">
    <source>
        <dbReference type="EMBL" id="JAG15068.1"/>
    </source>
</evidence>
<dbReference type="InterPro" id="IPR036236">
    <property type="entry name" value="Znf_C2H2_sf"/>
</dbReference>
<dbReference type="FunFam" id="3.30.160.60:FF:000395">
    <property type="entry name" value="zinc finger protein 513"/>
    <property type="match status" value="1"/>
</dbReference>
<dbReference type="Pfam" id="PF00096">
    <property type="entry name" value="zf-C2H2"/>
    <property type="match status" value="2"/>
</dbReference>
<feature type="domain" description="C2H2-type" evidence="12">
    <location>
        <begin position="132"/>
        <end position="159"/>
    </location>
</feature>
<dbReference type="FunFam" id="3.30.160.60:FF:000630">
    <property type="entry name" value="Zinc finger protein 180"/>
    <property type="match status" value="1"/>
</dbReference>
<evidence type="ECO:0000313" key="27">
    <source>
        <dbReference type="EMBL" id="JAG38530.1"/>
    </source>
</evidence>
<feature type="domain" description="C2H2-type" evidence="12">
    <location>
        <begin position="160"/>
        <end position="187"/>
    </location>
</feature>
<evidence type="ECO:0000313" key="19">
    <source>
        <dbReference type="EMBL" id="JAG21764.1"/>
    </source>
</evidence>
<feature type="region of interest" description="Disordered" evidence="11">
    <location>
        <begin position="63"/>
        <end position="98"/>
    </location>
</feature>
<dbReference type="EMBL" id="GBHO01021832">
    <property type="protein sequence ID" value="JAG21772.1"/>
    <property type="molecule type" value="Transcribed_RNA"/>
</dbReference>
<evidence type="ECO:0000256" key="4">
    <source>
        <dbReference type="ARBA" id="ARBA00022737"/>
    </source>
</evidence>
<dbReference type="EMBL" id="GBHO01011788">
    <property type="protein sequence ID" value="JAG31816.1"/>
    <property type="molecule type" value="Transcribed_RNA"/>
</dbReference>
<feature type="compositionally biased region" description="Acidic residues" evidence="11">
    <location>
        <begin position="63"/>
        <end position="76"/>
    </location>
</feature>
<evidence type="ECO:0000256" key="6">
    <source>
        <dbReference type="ARBA" id="ARBA00022833"/>
    </source>
</evidence>
<dbReference type="AlphaFoldDB" id="A0A0A9XP73"/>
<dbReference type="InterPro" id="IPR013087">
    <property type="entry name" value="Znf_C2H2_type"/>
</dbReference>
<evidence type="ECO:0000313" key="18">
    <source>
        <dbReference type="EMBL" id="JAG15074.1"/>
    </source>
</evidence>
<feature type="domain" description="C2H2-type" evidence="12">
    <location>
        <begin position="212"/>
        <end position="239"/>
    </location>
</feature>
<evidence type="ECO:0000256" key="11">
    <source>
        <dbReference type="SAM" id="MobiDB-lite"/>
    </source>
</evidence>
<dbReference type="EMBL" id="GBHO01040350">
    <property type="protein sequence ID" value="JAG03254.1"/>
    <property type="molecule type" value="Transcribed_RNA"/>
</dbReference>
<comment type="subcellular location">
    <subcellularLocation>
        <location evidence="1">Nucleus</location>
    </subcellularLocation>
</comment>
<evidence type="ECO:0000313" key="13">
    <source>
        <dbReference type="EMBL" id="JAG03249.1"/>
    </source>
</evidence>
<dbReference type="PANTHER" id="PTHR23235">
    <property type="entry name" value="KRUEPPEL-LIKE TRANSCRIPTION FACTOR"/>
    <property type="match status" value="1"/>
</dbReference>
<keyword evidence="6" id="KW-0862">Zinc</keyword>
<dbReference type="EMBL" id="GBHO01021838">
    <property type="protein sequence ID" value="JAG21766.1"/>
    <property type="molecule type" value="Transcribed_RNA"/>
</dbReference>
<name>A0A0A9XP73_LYGHE</name>
<keyword evidence="4" id="KW-0677">Repeat</keyword>
<feature type="domain" description="C2H2-type" evidence="12">
    <location>
        <begin position="189"/>
        <end position="211"/>
    </location>
</feature>
<keyword evidence="3" id="KW-0479">Metal-binding</keyword>
<evidence type="ECO:0000256" key="10">
    <source>
        <dbReference type="PROSITE-ProRule" id="PRU00042"/>
    </source>
</evidence>
<dbReference type="PROSITE" id="PS50157">
    <property type="entry name" value="ZINC_FINGER_C2H2_2"/>
    <property type="match status" value="5"/>
</dbReference>
<dbReference type="EMBL" id="GBHO01028536">
    <property type="protein sequence ID" value="JAG15068.1"/>
    <property type="molecule type" value="Transcribed_RNA"/>
</dbReference>
<gene>
    <name evidence="26" type="ORF">CM83_64983</name>
    <name evidence="16" type="ORF">CM83_64992</name>
    <name evidence="17" type="ORF">CM83_64994</name>
    <name evidence="18" type="ORF">CM83_65000</name>
    <name evidence="15" type="ORF">CM83_65004</name>
    <name evidence="24" type="ORF">CM83_65014</name>
    <name evidence="25" type="ORF">CM83_65020</name>
    <name evidence="13" type="ORF">CM83_65029</name>
    <name evidence="14" type="ORF">CM83_65039</name>
    <name evidence="21" type="ORF">CM83_65048</name>
    <name evidence="22" type="ORF">CM83_65051</name>
    <name evidence="19" type="ORF">CM83_65054</name>
    <name evidence="20" type="ORF">CM83_65060</name>
    <name evidence="23" type="ORF">CM83_65068</name>
    <name evidence="27" type="ORF">CM83_65074</name>
</gene>
<dbReference type="EMBL" id="GBHO01021837">
    <property type="protein sequence ID" value="JAG21767.1"/>
    <property type="molecule type" value="Transcribed_RNA"/>
</dbReference>
<dbReference type="GO" id="GO:0008270">
    <property type="term" value="F:zinc ion binding"/>
    <property type="evidence" value="ECO:0007669"/>
    <property type="project" value="UniProtKB-KW"/>
</dbReference>
<evidence type="ECO:0000313" key="20">
    <source>
        <dbReference type="EMBL" id="JAG21766.1"/>
    </source>
</evidence>
<evidence type="ECO:0000313" key="22">
    <source>
        <dbReference type="EMBL" id="JAG21770.1"/>
    </source>
</evidence>
<evidence type="ECO:0000313" key="21">
    <source>
        <dbReference type="EMBL" id="JAG21767.1"/>
    </source>
</evidence>
<proteinExistence type="inferred from homology"/>
<accession>A0A0A9XP73</accession>
<evidence type="ECO:0000313" key="23">
    <source>
        <dbReference type="EMBL" id="JAG21772.1"/>
    </source>
</evidence>
<dbReference type="Pfam" id="PF13909">
    <property type="entry name" value="zf-H2C2_5"/>
    <property type="match status" value="1"/>
</dbReference>
<dbReference type="SMART" id="SM00355">
    <property type="entry name" value="ZnF_C2H2"/>
    <property type="match status" value="5"/>
</dbReference>
<dbReference type="FunFam" id="3.30.160.60:FF:003288">
    <property type="entry name" value="Uncharacterized protein"/>
    <property type="match status" value="1"/>
</dbReference>
<keyword evidence="9" id="KW-0539">Nucleus</keyword>
<feature type="region of interest" description="Disordered" evidence="11">
    <location>
        <begin position="1"/>
        <end position="48"/>
    </location>
</feature>
<evidence type="ECO:0000313" key="15">
    <source>
        <dbReference type="EMBL" id="JAG15065.1"/>
    </source>
</evidence>
<dbReference type="Gene3D" id="3.30.160.60">
    <property type="entry name" value="Classic Zinc Finger"/>
    <property type="match status" value="5"/>
</dbReference>
<reference evidence="19" key="1">
    <citation type="journal article" date="2014" name="PLoS ONE">
        <title>Transcriptome-Based Identification of ABC Transporters in the Western Tarnished Plant Bug Lygus hesperus.</title>
        <authorList>
            <person name="Hull J.J."/>
            <person name="Chaney K."/>
            <person name="Geib S.M."/>
            <person name="Fabrick J.A."/>
            <person name="Brent C.S."/>
            <person name="Walsh D."/>
            <person name="Lavine L.C."/>
        </authorList>
    </citation>
    <scope>NUCLEOTIDE SEQUENCE</scope>
</reference>
<dbReference type="EMBL" id="GBHO01005074">
    <property type="protein sequence ID" value="JAG38530.1"/>
    <property type="molecule type" value="Transcribed_RNA"/>
</dbReference>
<evidence type="ECO:0000256" key="5">
    <source>
        <dbReference type="ARBA" id="ARBA00022771"/>
    </source>
</evidence>
<evidence type="ECO:0000313" key="24">
    <source>
        <dbReference type="EMBL" id="JAG31816.1"/>
    </source>
</evidence>
<evidence type="ECO:0000256" key="2">
    <source>
        <dbReference type="ARBA" id="ARBA00006991"/>
    </source>
</evidence>
<dbReference type="EMBL" id="GBHO01021834">
    <property type="protein sequence ID" value="JAG21770.1"/>
    <property type="molecule type" value="Transcribed_RNA"/>
</dbReference>
<evidence type="ECO:0000256" key="9">
    <source>
        <dbReference type="ARBA" id="ARBA00023242"/>
    </source>
</evidence>
<evidence type="ECO:0000256" key="8">
    <source>
        <dbReference type="ARBA" id="ARBA00023163"/>
    </source>
</evidence>
<dbReference type="EMBL" id="GBHO01040355">
    <property type="protein sequence ID" value="JAG03249.1"/>
    <property type="molecule type" value="Transcribed_RNA"/>
</dbReference>
<comment type="similarity">
    <text evidence="2">Belongs to the krueppel C2H2-type zinc-finger protein family.</text>
</comment>
<keyword evidence="7" id="KW-0805">Transcription regulation</keyword>
<evidence type="ECO:0000256" key="3">
    <source>
        <dbReference type="ARBA" id="ARBA00022723"/>
    </source>
</evidence>
<keyword evidence="5 10" id="KW-0863">Zinc-finger</keyword>
<dbReference type="EMBL" id="GBHO01028539">
    <property type="protein sequence ID" value="JAG15065.1"/>
    <property type="molecule type" value="Transcribed_RNA"/>
</dbReference>
<evidence type="ECO:0000256" key="7">
    <source>
        <dbReference type="ARBA" id="ARBA00023015"/>
    </source>
</evidence>